<keyword evidence="2 6" id="KW-0328">Glycosyltransferase</keyword>
<evidence type="ECO:0000313" key="7">
    <source>
        <dbReference type="Proteomes" id="UP001200022"/>
    </source>
</evidence>
<feature type="transmembrane region" description="Helical" evidence="4">
    <location>
        <begin position="317"/>
        <end position="334"/>
    </location>
</feature>
<keyword evidence="3 6" id="KW-0808">Transferase</keyword>
<accession>A0ABS9IH97</accession>
<evidence type="ECO:0000259" key="5">
    <source>
        <dbReference type="Pfam" id="PF00535"/>
    </source>
</evidence>
<dbReference type="EMBL" id="JAKKDV010000001">
    <property type="protein sequence ID" value="MCF7559938.1"/>
    <property type="molecule type" value="Genomic_DNA"/>
</dbReference>
<evidence type="ECO:0000313" key="6">
    <source>
        <dbReference type="EMBL" id="MCF7559938.1"/>
    </source>
</evidence>
<feature type="transmembrane region" description="Helical" evidence="4">
    <location>
        <begin position="346"/>
        <end position="372"/>
    </location>
</feature>
<dbReference type="PANTHER" id="PTHR43630:SF1">
    <property type="entry name" value="POLY-BETA-1,6-N-ACETYL-D-GLUCOSAMINE SYNTHASE"/>
    <property type="match status" value="1"/>
</dbReference>
<keyword evidence="4" id="KW-1133">Transmembrane helix</keyword>
<evidence type="ECO:0000256" key="3">
    <source>
        <dbReference type="ARBA" id="ARBA00022679"/>
    </source>
</evidence>
<dbReference type="SUPFAM" id="SSF53448">
    <property type="entry name" value="Nucleotide-diphospho-sugar transferases"/>
    <property type="match status" value="1"/>
</dbReference>
<organism evidence="6 7">
    <name type="scientific">Flaviramulus multivorans</name>
    <dbReference type="NCBI Taxonomy" id="1304750"/>
    <lineage>
        <taxon>Bacteria</taxon>
        <taxon>Pseudomonadati</taxon>
        <taxon>Bacteroidota</taxon>
        <taxon>Flavobacteriia</taxon>
        <taxon>Flavobacteriales</taxon>
        <taxon>Flavobacteriaceae</taxon>
        <taxon>Flaviramulus</taxon>
    </lineage>
</organism>
<dbReference type="InterPro" id="IPR029044">
    <property type="entry name" value="Nucleotide-diphossugar_trans"/>
</dbReference>
<name>A0ABS9IH97_9FLAO</name>
<dbReference type="Pfam" id="PF00535">
    <property type="entry name" value="Glycos_transf_2"/>
    <property type="match status" value="1"/>
</dbReference>
<dbReference type="GO" id="GO:0016757">
    <property type="term" value="F:glycosyltransferase activity"/>
    <property type="evidence" value="ECO:0007669"/>
    <property type="project" value="UniProtKB-KW"/>
</dbReference>
<evidence type="ECO:0000256" key="4">
    <source>
        <dbReference type="SAM" id="Phobius"/>
    </source>
</evidence>
<keyword evidence="7" id="KW-1185">Reference proteome</keyword>
<sequence length="381" mass="43424">MIVVSLIITILYLLLIGSFVFGFDKIKLFILQDTAPKTKFSVIIPFRNEADNLPGLLKSIESLNYPKELFEVFLVDDASEDDSVEIIHKVLDTIPTTIGITRTYIKIIPNKRVTNSPKKDAITTAINYAKHEWIITTDADCVFPKYWLDSFDEFIQKNKAVCIVGPIILSQQNNFLGRFQLLDILSLQGATIGGFGIRQPFMCNGANLAYTKAVFNQVNGFDGNESIASGDDIFLLEKIAKKHPKKLHYLKCENSIVTTKPQPSWSELTSQRIRWAGKASAYNNWFGKFTGLVVLLMNSLVIVGLLLSIIGVLNFKIWCYVLIIKFNIDFFLIYKSASFFNQKETLLSFIPSFFIYLFFSVYIAFISFFLSYKWKGRTFNK</sequence>
<gene>
    <name evidence="6" type="ORF">L3X39_04750</name>
</gene>
<dbReference type="PANTHER" id="PTHR43630">
    <property type="entry name" value="POLY-BETA-1,6-N-ACETYL-D-GLUCOSAMINE SYNTHASE"/>
    <property type="match status" value="1"/>
</dbReference>
<dbReference type="InterPro" id="IPR001173">
    <property type="entry name" value="Glyco_trans_2-like"/>
</dbReference>
<feature type="transmembrane region" description="Helical" evidence="4">
    <location>
        <begin position="289"/>
        <end position="310"/>
    </location>
</feature>
<proteinExistence type="inferred from homology"/>
<dbReference type="CDD" id="cd04192">
    <property type="entry name" value="GT_2_like_e"/>
    <property type="match status" value="1"/>
</dbReference>
<comment type="caution">
    <text evidence="6">The sequence shown here is derived from an EMBL/GenBank/DDBJ whole genome shotgun (WGS) entry which is preliminary data.</text>
</comment>
<feature type="domain" description="Glycosyltransferase 2-like" evidence="5">
    <location>
        <begin position="41"/>
        <end position="182"/>
    </location>
</feature>
<reference evidence="6 7" key="1">
    <citation type="submission" date="2022-01" db="EMBL/GenBank/DDBJ databases">
        <title>Draft genome sequence of Sabulilitoribacter multivorans KCTC 32326.</title>
        <authorList>
            <person name="Oh J.-S."/>
        </authorList>
    </citation>
    <scope>NUCLEOTIDE SEQUENCE [LARGE SCALE GENOMIC DNA]</scope>
    <source>
        <strain evidence="6 7">M-M16</strain>
    </source>
</reference>
<dbReference type="RefSeq" id="WP_237230601.1">
    <property type="nucleotide sequence ID" value="NZ_JAKKDV010000001.1"/>
</dbReference>
<keyword evidence="4" id="KW-0472">Membrane</keyword>
<evidence type="ECO:0000256" key="1">
    <source>
        <dbReference type="ARBA" id="ARBA00006739"/>
    </source>
</evidence>
<evidence type="ECO:0000256" key="2">
    <source>
        <dbReference type="ARBA" id="ARBA00022676"/>
    </source>
</evidence>
<dbReference type="Proteomes" id="UP001200022">
    <property type="component" value="Unassembled WGS sequence"/>
</dbReference>
<comment type="similarity">
    <text evidence="1">Belongs to the glycosyltransferase 2 family.</text>
</comment>
<dbReference type="Gene3D" id="3.90.550.10">
    <property type="entry name" value="Spore Coat Polysaccharide Biosynthesis Protein SpsA, Chain A"/>
    <property type="match status" value="1"/>
</dbReference>
<protein>
    <submittedName>
        <fullName evidence="6">Glycosyltransferase</fullName>
        <ecNumber evidence="6">2.4.-.-</ecNumber>
    </submittedName>
</protein>
<dbReference type="EC" id="2.4.-.-" evidence="6"/>
<keyword evidence="4" id="KW-0812">Transmembrane</keyword>